<feature type="transmembrane region" description="Helical" evidence="5">
    <location>
        <begin position="333"/>
        <end position="352"/>
    </location>
</feature>
<evidence type="ECO:0000256" key="5">
    <source>
        <dbReference type="SAM" id="Phobius"/>
    </source>
</evidence>
<proteinExistence type="predicted"/>
<reference evidence="7 8" key="1">
    <citation type="submission" date="2020-05" db="EMBL/GenBank/DDBJ databases">
        <title>Mucilaginibacter mali sp. nov.</title>
        <authorList>
            <person name="Kim H.S."/>
            <person name="Lee K.C."/>
            <person name="Suh M.K."/>
            <person name="Kim J.-S."/>
            <person name="Han K.-I."/>
            <person name="Eom M.K."/>
            <person name="Shin Y.K."/>
            <person name="Lee J.-S."/>
        </authorList>
    </citation>
    <scope>NUCLEOTIDE SEQUENCE [LARGE SCALE GENOMIC DNA]</scope>
    <source>
        <strain evidence="7 8">G2-14</strain>
    </source>
</reference>
<evidence type="ECO:0000313" key="8">
    <source>
        <dbReference type="Proteomes" id="UP000505355"/>
    </source>
</evidence>
<feature type="transmembrane region" description="Helical" evidence="5">
    <location>
        <begin position="299"/>
        <end position="321"/>
    </location>
</feature>
<accession>A0A7D4QB98</accession>
<name>A0A7D4QB98_9SPHI</name>
<dbReference type="InterPro" id="IPR051533">
    <property type="entry name" value="WaaL-like"/>
</dbReference>
<dbReference type="RefSeq" id="WP_173416145.1">
    <property type="nucleotide sequence ID" value="NZ_CP054139.1"/>
</dbReference>
<dbReference type="PANTHER" id="PTHR37422:SF17">
    <property type="entry name" value="O-ANTIGEN LIGASE"/>
    <property type="match status" value="1"/>
</dbReference>
<sequence length="397" mass="45826">MYNSKKKVIDIGSKGKYFWPVLIFSLFVLPSYTMSKFSEGELRGIYLYFSYYFIEQFLPGIIIMFLIRSEEDFLFYLKCIAFCVFVMCLFGFYEFITSSNPFLAYIRTIRTVNSFGTNELIEYSDESRYGFSRRVQSTVWHPIAYGDSLSMYIILFYIPIVKAYTNKKYSKLSNYLYVIIVMALINIVFTASRTPWIATAVSLTLVQISHLKNFFKRNFVFKAALVGIAIPVAYMAIMELYNYLSKTEISGSSYSMRIDQFNFIINAIGSSLYIGFGPSSIDSFYKTGSFADALGFESILFVFLFYYGVLGLIGLGILYYTSLRNLINKNGKAFYRGFLVIIFISHFIAVMISGELRTLRVFWMIYSMLFAMQEINTAQLNLIAKEKLAKAKELMFS</sequence>
<dbReference type="AlphaFoldDB" id="A0A7D4QB98"/>
<dbReference type="EMBL" id="CP054139">
    <property type="protein sequence ID" value="QKJ31485.1"/>
    <property type="molecule type" value="Genomic_DNA"/>
</dbReference>
<dbReference type="GO" id="GO:0016020">
    <property type="term" value="C:membrane"/>
    <property type="evidence" value="ECO:0007669"/>
    <property type="project" value="UniProtKB-SubCell"/>
</dbReference>
<evidence type="ECO:0000256" key="2">
    <source>
        <dbReference type="ARBA" id="ARBA00022692"/>
    </source>
</evidence>
<protein>
    <submittedName>
        <fullName evidence="7">O-antigen ligase family protein</fullName>
    </submittedName>
</protein>
<evidence type="ECO:0000256" key="3">
    <source>
        <dbReference type="ARBA" id="ARBA00022989"/>
    </source>
</evidence>
<feature type="transmembrane region" description="Helical" evidence="5">
    <location>
        <begin position="143"/>
        <end position="164"/>
    </location>
</feature>
<evidence type="ECO:0000256" key="1">
    <source>
        <dbReference type="ARBA" id="ARBA00004141"/>
    </source>
</evidence>
<evidence type="ECO:0000256" key="4">
    <source>
        <dbReference type="ARBA" id="ARBA00023136"/>
    </source>
</evidence>
<dbReference type="InterPro" id="IPR007016">
    <property type="entry name" value="O-antigen_ligase-rel_domated"/>
</dbReference>
<feature type="transmembrane region" description="Helical" evidence="5">
    <location>
        <begin position="261"/>
        <end position="279"/>
    </location>
</feature>
<organism evidence="7 8">
    <name type="scientific">Mucilaginibacter mali</name>
    <dbReference type="NCBI Taxonomy" id="2740462"/>
    <lineage>
        <taxon>Bacteria</taxon>
        <taxon>Pseudomonadati</taxon>
        <taxon>Bacteroidota</taxon>
        <taxon>Sphingobacteriia</taxon>
        <taxon>Sphingobacteriales</taxon>
        <taxon>Sphingobacteriaceae</taxon>
        <taxon>Mucilaginibacter</taxon>
    </lineage>
</organism>
<keyword evidence="8" id="KW-1185">Reference proteome</keyword>
<evidence type="ECO:0000313" key="7">
    <source>
        <dbReference type="EMBL" id="QKJ31485.1"/>
    </source>
</evidence>
<dbReference type="Proteomes" id="UP000505355">
    <property type="component" value="Chromosome"/>
</dbReference>
<dbReference type="GO" id="GO:0016874">
    <property type="term" value="F:ligase activity"/>
    <property type="evidence" value="ECO:0007669"/>
    <property type="project" value="UniProtKB-KW"/>
</dbReference>
<dbReference type="Pfam" id="PF04932">
    <property type="entry name" value="Wzy_C"/>
    <property type="match status" value="1"/>
</dbReference>
<feature type="domain" description="O-antigen ligase-related" evidence="6">
    <location>
        <begin position="179"/>
        <end position="314"/>
    </location>
</feature>
<feature type="transmembrane region" description="Helical" evidence="5">
    <location>
        <begin position="219"/>
        <end position="241"/>
    </location>
</feature>
<feature type="transmembrane region" description="Helical" evidence="5">
    <location>
        <begin position="16"/>
        <end position="33"/>
    </location>
</feature>
<keyword evidence="3 5" id="KW-1133">Transmembrane helix</keyword>
<keyword evidence="7" id="KW-0436">Ligase</keyword>
<feature type="transmembrane region" description="Helical" evidence="5">
    <location>
        <begin position="364"/>
        <end position="384"/>
    </location>
</feature>
<feature type="transmembrane region" description="Helical" evidence="5">
    <location>
        <begin position="45"/>
        <end position="66"/>
    </location>
</feature>
<comment type="subcellular location">
    <subcellularLocation>
        <location evidence="1">Membrane</location>
        <topology evidence="1">Multi-pass membrane protein</topology>
    </subcellularLocation>
</comment>
<dbReference type="KEGG" id="mmab:HQ865_17500"/>
<evidence type="ECO:0000259" key="6">
    <source>
        <dbReference type="Pfam" id="PF04932"/>
    </source>
</evidence>
<keyword evidence="2 5" id="KW-0812">Transmembrane</keyword>
<keyword evidence="4 5" id="KW-0472">Membrane</keyword>
<dbReference type="PANTHER" id="PTHR37422">
    <property type="entry name" value="TEICHURONIC ACID BIOSYNTHESIS PROTEIN TUAE"/>
    <property type="match status" value="1"/>
</dbReference>
<feature type="transmembrane region" description="Helical" evidence="5">
    <location>
        <begin position="73"/>
        <end position="93"/>
    </location>
</feature>
<feature type="transmembrane region" description="Helical" evidence="5">
    <location>
        <begin position="176"/>
        <end position="199"/>
    </location>
</feature>
<gene>
    <name evidence="7" type="ORF">HQ865_17500</name>
</gene>